<organism evidence="1 2">
    <name type="scientific">Glaciibacter psychrotolerans</name>
    <dbReference type="NCBI Taxonomy" id="670054"/>
    <lineage>
        <taxon>Bacteria</taxon>
        <taxon>Bacillati</taxon>
        <taxon>Actinomycetota</taxon>
        <taxon>Actinomycetes</taxon>
        <taxon>Micrococcales</taxon>
        <taxon>Microbacteriaceae</taxon>
        <taxon>Glaciibacter</taxon>
    </lineage>
</organism>
<dbReference type="GO" id="GO:0030366">
    <property type="term" value="F:molybdopterin synthase activity"/>
    <property type="evidence" value="ECO:0007669"/>
    <property type="project" value="UniProtKB-EC"/>
</dbReference>
<dbReference type="Proteomes" id="UP000537260">
    <property type="component" value="Unassembled WGS sequence"/>
</dbReference>
<dbReference type="AlphaFoldDB" id="A0A7Z0J7E4"/>
<dbReference type="SUPFAM" id="SSF54690">
    <property type="entry name" value="Molybdopterin synthase subunit MoaE"/>
    <property type="match status" value="1"/>
</dbReference>
<gene>
    <name evidence="1" type="ORF">HNR05_003171</name>
</gene>
<protein>
    <submittedName>
        <fullName evidence="1">Molybdopterin synthase catalytic subunit</fullName>
        <ecNumber evidence="1">2.8.1.12</ecNumber>
    </submittedName>
</protein>
<sequence>MIEALVEICPTPLDLAAHLAAVDSAAFGAVATFIGQVRDHDPDVVGEVVALDYSAHPDAPRILADIVDRVARGSADAGHEVRIAASHRIGHLRVGDCALVVCVASAHRAAAFDTCRALVEAIKSDLPIWKRQSRADGAHTWVGLPEAEAVASAEASAEA</sequence>
<dbReference type="InterPro" id="IPR036563">
    <property type="entry name" value="MoaE_sf"/>
</dbReference>
<dbReference type="GO" id="GO:0006777">
    <property type="term" value="P:Mo-molybdopterin cofactor biosynthetic process"/>
    <property type="evidence" value="ECO:0007669"/>
    <property type="project" value="InterPro"/>
</dbReference>
<evidence type="ECO:0000313" key="2">
    <source>
        <dbReference type="Proteomes" id="UP000537260"/>
    </source>
</evidence>
<dbReference type="EC" id="2.8.1.12" evidence="1"/>
<dbReference type="EMBL" id="JACCFM010000001">
    <property type="protein sequence ID" value="NYJ21380.1"/>
    <property type="molecule type" value="Genomic_DNA"/>
</dbReference>
<dbReference type="PANTHER" id="PTHR23404">
    <property type="entry name" value="MOLYBDOPTERIN SYNTHASE RELATED"/>
    <property type="match status" value="1"/>
</dbReference>
<proteinExistence type="predicted"/>
<dbReference type="CDD" id="cd00756">
    <property type="entry name" value="MoaE"/>
    <property type="match status" value="1"/>
</dbReference>
<comment type="caution">
    <text evidence="1">The sequence shown here is derived from an EMBL/GenBank/DDBJ whole genome shotgun (WGS) entry which is preliminary data.</text>
</comment>
<reference evidence="1 2" key="1">
    <citation type="submission" date="2020-07" db="EMBL/GenBank/DDBJ databases">
        <title>Sequencing the genomes of 1000 actinobacteria strains.</title>
        <authorList>
            <person name="Klenk H.-P."/>
        </authorList>
    </citation>
    <scope>NUCLEOTIDE SEQUENCE [LARGE SCALE GENOMIC DNA]</scope>
    <source>
        <strain evidence="1 2">LI1</strain>
    </source>
</reference>
<dbReference type="InterPro" id="IPR003448">
    <property type="entry name" value="Mopterin_biosynth_MoaE"/>
</dbReference>
<keyword evidence="1" id="KW-0808">Transferase</keyword>
<accession>A0A7Z0J7E4</accession>
<name>A0A7Z0J7E4_9MICO</name>
<dbReference type="Gene3D" id="3.90.1170.40">
    <property type="entry name" value="Molybdopterin biosynthesis MoaE subunit"/>
    <property type="match status" value="1"/>
</dbReference>
<evidence type="ECO:0000313" key="1">
    <source>
        <dbReference type="EMBL" id="NYJ21380.1"/>
    </source>
</evidence>
<dbReference type="RefSeq" id="WP_343062635.1">
    <property type="nucleotide sequence ID" value="NZ_JACCFM010000001.1"/>
</dbReference>
<keyword evidence="2" id="KW-1185">Reference proteome</keyword>
<dbReference type="Pfam" id="PF02391">
    <property type="entry name" value="MoaE"/>
    <property type="match status" value="1"/>
</dbReference>